<dbReference type="EnsemblMetazoa" id="AMAM007247-RA">
    <property type="protein sequence ID" value="AMAM007247-PA"/>
    <property type="gene ID" value="AMAM007247"/>
</dbReference>
<dbReference type="Gene3D" id="1.20.890.10">
    <property type="entry name" value="cAMP-dependent protein kinase regulatory subunit, dimerization-anchoring domain"/>
    <property type="match status" value="1"/>
</dbReference>
<dbReference type="Pfam" id="PF05186">
    <property type="entry name" value="Dpy-30"/>
    <property type="match status" value="1"/>
</dbReference>
<organism evidence="2 3">
    <name type="scientific">Anopheles maculatus</name>
    <dbReference type="NCBI Taxonomy" id="74869"/>
    <lineage>
        <taxon>Eukaryota</taxon>
        <taxon>Metazoa</taxon>
        <taxon>Ecdysozoa</taxon>
        <taxon>Arthropoda</taxon>
        <taxon>Hexapoda</taxon>
        <taxon>Insecta</taxon>
        <taxon>Pterygota</taxon>
        <taxon>Neoptera</taxon>
        <taxon>Endopterygota</taxon>
        <taxon>Diptera</taxon>
        <taxon>Nematocera</taxon>
        <taxon>Culicoidea</taxon>
        <taxon>Culicidae</taxon>
        <taxon>Anophelinae</taxon>
        <taxon>Anopheles</taxon>
        <taxon>Anopheles maculatus group</taxon>
    </lineage>
</organism>
<dbReference type="VEuPathDB" id="VectorBase:AMAM007247"/>
<evidence type="ECO:0008006" key="4">
    <source>
        <dbReference type="Google" id="ProtNLM"/>
    </source>
</evidence>
<keyword evidence="3" id="KW-1185">Reference proteome</keyword>
<evidence type="ECO:0000313" key="3">
    <source>
        <dbReference type="Proteomes" id="UP000075901"/>
    </source>
</evidence>
<dbReference type="CDD" id="cd22966">
    <property type="entry name" value="DD_DYDC-like"/>
    <property type="match status" value="1"/>
</dbReference>
<dbReference type="Proteomes" id="UP000075901">
    <property type="component" value="Unassembled WGS sequence"/>
</dbReference>
<feature type="region of interest" description="Disordered" evidence="1">
    <location>
        <begin position="62"/>
        <end position="148"/>
    </location>
</feature>
<accession>A0A182SI31</accession>
<protein>
    <recommendedName>
        <fullName evidence="4">RIIa domain-containing protein</fullName>
    </recommendedName>
</protein>
<feature type="compositionally biased region" description="Basic and acidic residues" evidence="1">
    <location>
        <begin position="135"/>
        <end position="148"/>
    </location>
</feature>
<dbReference type="InterPro" id="IPR049630">
    <property type="entry name" value="DYDC-like_DD"/>
</dbReference>
<reference evidence="3" key="1">
    <citation type="submission" date="2013-09" db="EMBL/GenBank/DDBJ databases">
        <title>The Genome Sequence of Anopheles maculatus species B.</title>
        <authorList>
            <consortium name="The Broad Institute Genomics Platform"/>
            <person name="Neafsey D.E."/>
            <person name="Besansky N."/>
            <person name="Howell P."/>
            <person name="Walton C."/>
            <person name="Young S.K."/>
            <person name="Zeng Q."/>
            <person name="Gargeya S."/>
            <person name="Fitzgerald M."/>
            <person name="Haas B."/>
            <person name="Abouelleil A."/>
            <person name="Allen A.W."/>
            <person name="Alvarado L."/>
            <person name="Arachchi H.M."/>
            <person name="Berlin A.M."/>
            <person name="Chapman S.B."/>
            <person name="Gainer-Dewar J."/>
            <person name="Goldberg J."/>
            <person name="Griggs A."/>
            <person name="Gujja S."/>
            <person name="Hansen M."/>
            <person name="Howarth C."/>
            <person name="Imamovic A."/>
            <person name="Ireland A."/>
            <person name="Larimer J."/>
            <person name="McCowan C."/>
            <person name="Murphy C."/>
            <person name="Pearson M."/>
            <person name="Poon T.W."/>
            <person name="Priest M."/>
            <person name="Roberts A."/>
            <person name="Saif S."/>
            <person name="Shea T."/>
            <person name="Sisk P."/>
            <person name="Sykes S."/>
            <person name="Wortman J."/>
            <person name="Nusbaum C."/>
            <person name="Birren B."/>
        </authorList>
    </citation>
    <scope>NUCLEOTIDE SEQUENCE [LARGE SCALE GENOMIC DNA]</scope>
    <source>
        <strain evidence="3">maculatus3</strain>
    </source>
</reference>
<dbReference type="PANTHER" id="PTHR24172:SF4">
    <property type="entry name" value="ANK_REP_REGION DOMAIN-CONTAINING PROTEIN"/>
    <property type="match status" value="1"/>
</dbReference>
<reference evidence="2" key="2">
    <citation type="submission" date="2020-05" db="UniProtKB">
        <authorList>
            <consortium name="EnsemblMetazoa"/>
        </authorList>
    </citation>
    <scope>IDENTIFICATION</scope>
    <source>
        <strain evidence="2">maculatus3</strain>
    </source>
</reference>
<evidence type="ECO:0000313" key="2">
    <source>
        <dbReference type="EnsemblMetazoa" id="AMAM007247-PA"/>
    </source>
</evidence>
<dbReference type="InterPro" id="IPR007858">
    <property type="entry name" value="Dpy-30_motif"/>
</dbReference>
<name>A0A182SI31_9DIPT</name>
<evidence type="ECO:0000256" key="1">
    <source>
        <dbReference type="SAM" id="MobiDB-lite"/>
    </source>
</evidence>
<proteinExistence type="predicted"/>
<dbReference type="AlphaFoldDB" id="A0A182SI31"/>
<dbReference type="PANTHER" id="PTHR24172">
    <property type="entry name" value="ANK_REP_REGION DOMAIN-CONTAINING PROTEIN"/>
    <property type="match status" value="1"/>
</dbReference>
<sequence>MGLELGEQQVEIPLFRTEEGRYLATSLGDPLIKGLTEVANKRPPDPITYLANYLFNFANQKSKTGHKESDNDSNNNFIEGSVKQAAEKELESSSKQTIPSKPIQGPVVPVQPMEPNVRDESQPSPDEPDMTPAPSDDRVQLRGDELQF</sequence>